<dbReference type="EMBL" id="AAGK01000002">
    <property type="protein sequence ID" value="EAN32704.1"/>
    <property type="molecule type" value="Genomic_DNA"/>
</dbReference>
<dbReference type="KEGG" id="tpv:TP02_0421"/>
<gene>
    <name evidence="2" type="ordered locus">TP02_0421</name>
</gene>
<dbReference type="VEuPathDB" id="PiroplasmaDB:TpMuguga_02g00421"/>
<dbReference type="Proteomes" id="UP000001949">
    <property type="component" value="Unassembled WGS sequence"/>
</dbReference>
<dbReference type="AlphaFoldDB" id="Q4N569"/>
<dbReference type="STRING" id="5875.Q4N569"/>
<proteinExistence type="predicted"/>
<keyword evidence="3" id="KW-1185">Reference proteome</keyword>
<name>Q4N569_THEPA</name>
<dbReference type="InterPro" id="IPR007511">
    <property type="entry name" value="DUF501"/>
</dbReference>
<evidence type="ECO:0000313" key="2">
    <source>
        <dbReference type="EMBL" id="EAN32704.1"/>
    </source>
</evidence>
<accession>Q4N569</accession>
<dbReference type="Pfam" id="PF04417">
    <property type="entry name" value="DUF501"/>
    <property type="match status" value="1"/>
</dbReference>
<dbReference type="RefSeq" id="XP_764987.1">
    <property type="nucleotide sequence ID" value="XM_759894.1"/>
</dbReference>
<dbReference type="GeneID" id="3501844"/>
<reference evidence="2 3" key="1">
    <citation type="journal article" date="2005" name="Science">
        <title>Genome sequence of Theileria parva, a bovine pathogen that transforms lymphocytes.</title>
        <authorList>
            <person name="Gardner M.J."/>
            <person name="Bishop R."/>
            <person name="Shah T."/>
            <person name="de Villiers E.P."/>
            <person name="Carlton J.M."/>
            <person name="Hall N."/>
            <person name="Ren Q."/>
            <person name="Paulsen I.T."/>
            <person name="Pain A."/>
            <person name="Berriman M."/>
            <person name="Wilson R.J.M."/>
            <person name="Sato S."/>
            <person name="Ralph S.A."/>
            <person name="Mann D.J."/>
            <person name="Xiong Z."/>
            <person name="Shallom S.J."/>
            <person name="Weidman J."/>
            <person name="Jiang L."/>
            <person name="Lynn J."/>
            <person name="Weaver B."/>
            <person name="Shoaibi A."/>
            <person name="Domingo A.R."/>
            <person name="Wasawo D."/>
            <person name="Crabtree J."/>
            <person name="Wortman J.R."/>
            <person name="Haas B."/>
            <person name="Angiuoli S.V."/>
            <person name="Creasy T.H."/>
            <person name="Lu C."/>
            <person name="Suh B."/>
            <person name="Silva J.C."/>
            <person name="Utterback T.R."/>
            <person name="Feldblyum T.V."/>
            <person name="Pertea M."/>
            <person name="Allen J."/>
            <person name="Nierman W.C."/>
            <person name="Taracha E.L.N."/>
            <person name="Salzberg S.L."/>
            <person name="White O.R."/>
            <person name="Fitzhugh H.A."/>
            <person name="Morzaria S."/>
            <person name="Venter J.C."/>
            <person name="Fraser C.M."/>
            <person name="Nene V."/>
        </authorList>
    </citation>
    <scope>NUCLEOTIDE SEQUENCE [LARGE SCALE GENOMIC DNA]</scope>
    <source>
        <strain evidence="2 3">Muguga</strain>
    </source>
</reference>
<evidence type="ECO:0000313" key="3">
    <source>
        <dbReference type="Proteomes" id="UP000001949"/>
    </source>
</evidence>
<dbReference type="eggNOG" id="ENOG502S2X1">
    <property type="taxonomic scope" value="Eukaryota"/>
</dbReference>
<feature type="compositionally biased region" description="Basic and acidic residues" evidence="1">
    <location>
        <begin position="416"/>
        <end position="439"/>
    </location>
</feature>
<protein>
    <submittedName>
        <fullName evidence="2">Uncharacterized protein</fullName>
    </submittedName>
</protein>
<comment type="caution">
    <text evidence="2">The sequence shown here is derived from an EMBL/GenBank/DDBJ whole genome shotgun (WGS) entry which is preliminary data.</text>
</comment>
<dbReference type="OMA" id="CLHTNLA"/>
<feature type="region of interest" description="Disordered" evidence="1">
    <location>
        <begin position="392"/>
        <end position="439"/>
    </location>
</feature>
<dbReference type="InParanoid" id="Q4N569"/>
<evidence type="ECO:0000256" key="1">
    <source>
        <dbReference type="SAM" id="MobiDB-lite"/>
    </source>
</evidence>
<organism evidence="2 3">
    <name type="scientific">Theileria parva</name>
    <name type="common">East coast fever infection agent</name>
    <dbReference type="NCBI Taxonomy" id="5875"/>
    <lineage>
        <taxon>Eukaryota</taxon>
        <taxon>Sar</taxon>
        <taxon>Alveolata</taxon>
        <taxon>Apicomplexa</taxon>
        <taxon>Aconoidasida</taxon>
        <taxon>Piroplasmida</taxon>
        <taxon>Theileriidae</taxon>
        <taxon>Theileria</taxon>
    </lineage>
</organism>
<sequence>MGLVDDKMGLEEENEESYVFSGDFKSLKTRLHFQFIRYLDLFIIFWLILEKRLVIHDSQSYFTLWHLLNSVTTLTIEPEDVRKGGGTNHEPADWSLMIHRFIESVRQDFGIYHTFSAINCMFIIPKTLTLTFTDFDYCNTAIKREPFGLISAIHIHNTIHNTNSCNSVNSGNKVNSVNKVNSGNKVNSVHKVNSVDMSKSLLDWVNNRVDYESRVESKSPMLGIISPFLLNTREHNRFKPVKTAGTDEGDKKWAYNINQLYPLRYPLDALFPSKHVVKSYNYSYSLRISLRLYDLVLTIFGKPMPSPFLEPLAAILKYNLDELFYGTGECPDKVKLHRRAYEHTLEKASALKPFPTIYWLMNKDLIARVSELEEKGLIKEIESTITSLFQQFHNSPNHNNEHNMSENENSPNDNNGVHKSENNNSVEDKTENNNSVEDKSEFGRLDVEKLAEMLILDNILYAFRRFQFTHPSIIEAFYSYFVNSPYFTLFQTSKPQDYEIYINFTNTRLFKLLTTGDLAKGIAVVNTLRRHGIGGSQDFLHIKCLHTHLAYDLIETSIIGSLISQLI</sequence>